<dbReference type="AlphaFoldDB" id="A0A8A0RL60"/>
<evidence type="ECO:0000259" key="1">
    <source>
        <dbReference type="Pfam" id="PF11823"/>
    </source>
</evidence>
<reference evidence="2" key="1">
    <citation type="submission" date="2020-07" db="EMBL/GenBank/DDBJ databases">
        <title>Koleobacter methoxysyntrophicus gen. nov., sp. nov., a novel anaerobic bacterium isolated from deep subsurface oil field and proposal of Koleobacterales ord. nov. in the phylum Firmicutes.</title>
        <authorList>
            <person name="Sakamoto S."/>
            <person name="Tamaki H."/>
        </authorList>
    </citation>
    <scope>NUCLEOTIDE SEQUENCE</scope>
    <source>
        <strain evidence="2">NRmbB1</strain>
    </source>
</reference>
<dbReference type="KEGG" id="kme:H0A61_00670"/>
<dbReference type="EMBL" id="CP059066">
    <property type="protein sequence ID" value="QSQ08348.1"/>
    <property type="molecule type" value="Genomic_DNA"/>
</dbReference>
<dbReference type="Pfam" id="PF11823">
    <property type="entry name" value="Se_S_carrier"/>
    <property type="match status" value="1"/>
</dbReference>
<evidence type="ECO:0000313" key="3">
    <source>
        <dbReference type="Proteomes" id="UP000662904"/>
    </source>
</evidence>
<accession>A0A8A0RL60</accession>
<sequence length="77" mass="8829">MEYVATFYTHSGAIKYNRYLRSRGINSEVMPVPRKFSSNCGIGVKFATEEPIKTLISEDMEKLFKIEDGRDELIYSG</sequence>
<name>A0A8A0RL60_9FIRM</name>
<gene>
    <name evidence="2" type="ORF">H0A61_00670</name>
</gene>
<dbReference type="RefSeq" id="WP_206708563.1">
    <property type="nucleotide sequence ID" value="NZ_CP059066.1"/>
</dbReference>
<feature type="domain" description="Putative Se/S carrier protein-like" evidence="1">
    <location>
        <begin position="2"/>
        <end position="57"/>
    </location>
</feature>
<dbReference type="InterPro" id="IPR021778">
    <property type="entry name" value="Se/S_carrier-like"/>
</dbReference>
<organism evidence="2 3">
    <name type="scientific">Koleobacter methoxysyntrophicus</name>
    <dbReference type="NCBI Taxonomy" id="2751313"/>
    <lineage>
        <taxon>Bacteria</taxon>
        <taxon>Bacillati</taxon>
        <taxon>Bacillota</taxon>
        <taxon>Clostridia</taxon>
        <taxon>Koleobacterales</taxon>
        <taxon>Koleobacteraceae</taxon>
        <taxon>Koleobacter</taxon>
    </lineage>
</organism>
<proteinExistence type="predicted"/>
<protein>
    <recommendedName>
        <fullName evidence="1">Putative Se/S carrier protein-like domain-containing protein</fullName>
    </recommendedName>
</protein>
<keyword evidence="3" id="KW-1185">Reference proteome</keyword>
<dbReference type="Proteomes" id="UP000662904">
    <property type="component" value="Chromosome"/>
</dbReference>
<evidence type="ECO:0000313" key="2">
    <source>
        <dbReference type="EMBL" id="QSQ08348.1"/>
    </source>
</evidence>